<proteinExistence type="inferred from homology"/>
<dbReference type="InterPro" id="IPR011032">
    <property type="entry name" value="GroES-like_sf"/>
</dbReference>
<evidence type="ECO:0000256" key="5">
    <source>
        <dbReference type="RuleBase" id="RU361277"/>
    </source>
</evidence>
<accession>A0A0D0T707</accession>
<evidence type="ECO:0000259" key="6">
    <source>
        <dbReference type="SMART" id="SM00829"/>
    </source>
</evidence>
<dbReference type="SMART" id="SM00829">
    <property type="entry name" value="PKS_ER"/>
    <property type="match status" value="1"/>
</dbReference>
<dbReference type="InterPro" id="IPR036291">
    <property type="entry name" value="NAD(P)-bd_dom_sf"/>
</dbReference>
<evidence type="ECO:0000313" key="8">
    <source>
        <dbReference type="Proteomes" id="UP000053392"/>
    </source>
</evidence>
<dbReference type="OrthoDB" id="1879366at2759"/>
<evidence type="ECO:0000256" key="3">
    <source>
        <dbReference type="ARBA" id="ARBA00022833"/>
    </source>
</evidence>
<dbReference type="Gene3D" id="3.90.180.10">
    <property type="entry name" value="Medium-chain alcohol dehydrogenases, catalytic domain"/>
    <property type="match status" value="1"/>
</dbReference>
<dbReference type="PANTHER" id="PTHR42683">
    <property type="entry name" value="ALDEHYDE REDUCTASE"/>
    <property type="match status" value="1"/>
</dbReference>
<dbReference type="InterPro" id="IPR013154">
    <property type="entry name" value="ADH-like_N"/>
</dbReference>
<dbReference type="InterPro" id="IPR013149">
    <property type="entry name" value="ADH-like_C"/>
</dbReference>
<sequence>MPAITASSKFGGWAGIDEKAAQGGMKYVEFEPKPWDEDDYCGICASDTHILSGDWGPLSKEKPTFCGHEVAGKVIKVGSEVKHLKVGDSVCAKTTWTLTGFGPTPFLRGNGKGYEPKGGFVNVWRGPGKFAIPIPDGLDLAAAAPMLCGGITTYSPLERFKAGSERVKKVGVIGVGGLGHFGIMFAKAMGAEVTAISRTDDKKEDAIKLGASHFIAMNEGTKGHESSLDLILCTINPNKLDVSPYMALLRPFGNLVLLGVVPEPLSIPGANFIYGGKVVSGSGCGSPAEISRMFQLAVDHNLKAWIQKYKFDDINQAIQDFEAGKPRFRFVLVNEENGGKM</sequence>
<evidence type="ECO:0000256" key="4">
    <source>
        <dbReference type="ARBA" id="ARBA00023002"/>
    </source>
</evidence>
<dbReference type="CDD" id="cd05283">
    <property type="entry name" value="CAD1"/>
    <property type="match status" value="1"/>
</dbReference>
<comment type="cofactor">
    <cofactor evidence="1 5">
        <name>Zn(2+)</name>
        <dbReference type="ChEBI" id="CHEBI:29105"/>
    </cofactor>
</comment>
<evidence type="ECO:0000313" key="7">
    <source>
        <dbReference type="EMBL" id="KIR41682.1"/>
    </source>
</evidence>
<dbReference type="SUPFAM" id="SSF51735">
    <property type="entry name" value="NAD(P)-binding Rossmann-fold domains"/>
    <property type="match status" value="1"/>
</dbReference>
<dbReference type="Pfam" id="PF00107">
    <property type="entry name" value="ADH_zinc_N"/>
    <property type="match status" value="1"/>
</dbReference>
<keyword evidence="4" id="KW-0560">Oxidoreductase</keyword>
<dbReference type="AlphaFoldDB" id="A0A0D0T707"/>
<dbReference type="InterPro" id="IPR020843">
    <property type="entry name" value="ER"/>
</dbReference>
<dbReference type="HOGENOM" id="CLU_026673_20_2_1"/>
<dbReference type="InterPro" id="IPR047109">
    <property type="entry name" value="CAD-like"/>
</dbReference>
<dbReference type="Gene3D" id="3.40.50.720">
    <property type="entry name" value="NAD(P)-binding Rossmann-like Domain"/>
    <property type="match status" value="1"/>
</dbReference>
<dbReference type="InterPro" id="IPR002328">
    <property type="entry name" value="ADH_Zn_CS"/>
</dbReference>
<dbReference type="FunFam" id="3.40.50.720:FF:000022">
    <property type="entry name" value="Cinnamyl alcohol dehydrogenase"/>
    <property type="match status" value="1"/>
</dbReference>
<feature type="domain" description="Enoyl reductase (ER)" evidence="6">
    <location>
        <begin position="23"/>
        <end position="332"/>
    </location>
</feature>
<dbReference type="PROSITE" id="PS00059">
    <property type="entry name" value="ADH_ZINC"/>
    <property type="match status" value="1"/>
</dbReference>
<keyword evidence="3 5" id="KW-0862">Zinc</keyword>
<reference evidence="7 8" key="1">
    <citation type="submission" date="2015-01" db="EMBL/GenBank/DDBJ databases">
        <title>The Genome Sequence of Cryptococcus gattii Ram5.</title>
        <authorList>
            <consortium name="The Broad Institute Genomics Platform"/>
            <person name="Cuomo C."/>
            <person name="Litvintseva A."/>
            <person name="Chen Y."/>
            <person name="Heitman J."/>
            <person name="Sun S."/>
            <person name="Springer D."/>
            <person name="Dromer F."/>
            <person name="Young S."/>
            <person name="Zeng Q."/>
            <person name="Gargeya S."/>
            <person name="Abouelleil A."/>
            <person name="Alvarado L."/>
            <person name="Chapman S.B."/>
            <person name="Gainer-Dewar J."/>
            <person name="Goldberg J."/>
            <person name="Griggs A."/>
            <person name="Gujja S."/>
            <person name="Hansen M."/>
            <person name="Howarth C."/>
            <person name="Imamovic A."/>
            <person name="Larimer J."/>
            <person name="Murphy C."/>
            <person name="Naylor J."/>
            <person name="Pearson M."/>
            <person name="Priest M."/>
            <person name="Roberts A."/>
            <person name="Saif S."/>
            <person name="Shea T."/>
            <person name="Sykes S."/>
            <person name="Wortman J."/>
            <person name="Nusbaum C."/>
            <person name="Birren B."/>
        </authorList>
    </citation>
    <scope>NUCLEOTIDE SEQUENCE [LARGE SCALE GENOMIC DNA]</scope>
    <source>
        <strain evidence="7 8">Ram5</strain>
    </source>
</reference>
<evidence type="ECO:0000256" key="1">
    <source>
        <dbReference type="ARBA" id="ARBA00001947"/>
    </source>
</evidence>
<gene>
    <name evidence="7" type="ORF">I313_02818</name>
</gene>
<protein>
    <recommendedName>
        <fullName evidence="6">Enoyl reductase (ER) domain-containing protein</fullName>
    </recommendedName>
</protein>
<keyword evidence="8" id="KW-1185">Reference proteome</keyword>
<organism evidence="7 8">
    <name type="scientific">Cryptococcus deuterogattii Ram5</name>
    <dbReference type="NCBI Taxonomy" id="1296110"/>
    <lineage>
        <taxon>Eukaryota</taxon>
        <taxon>Fungi</taxon>
        <taxon>Dikarya</taxon>
        <taxon>Basidiomycota</taxon>
        <taxon>Agaricomycotina</taxon>
        <taxon>Tremellomycetes</taxon>
        <taxon>Tremellales</taxon>
        <taxon>Cryptococcaceae</taxon>
        <taxon>Cryptococcus</taxon>
        <taxon>Cryptococcus gattii species complex</taxon>
    </lineage>
</organism>
<dbReference type="Proteomes" id="UP000053392">
    <property type="component" value="Unassembled WGS sequence"/>
</dbReference>
<name>A0A0D0T707_9TREE</name>
<comment type="similarity">
    <text evidence="5">Belongs to the zinc-containing alcohol dehydrogenase family.</text>
</comment>
<dbReference type="EMBL" id="KN847900">
    <property type="protein sequence ID" value="KIR41682.1"/>
    <property type="molecule type" value="Genomic_DNA"/>
</dbReference>
<dbReference type="SUPFAM" id="SSF50129">
    <property type="entry name" value="GroES-like"/>
    <property type="match status" value="1"/>
</dbReference>
<dbReference type="GO" id="GO:0016616">
    <property type="term" value="F:oxidoreductase activity, acting on the CH-OH group of donors, NAD or NADP as acceptor"/>
    <property type="evidence" value="ECO:0007669"/>
    <property type="project" value="InterPro"/>
</dbReference>
<evidence type="ECO:0000256" key="2">
    <source>
        <dbReference type="ARBA" id="ARBA00022723"/>
    </source>
</evidence>
<dbReference type="Pfam" id="PF08240">
    <property type="entry name" value="ADH_N"/>
    <property type="match status" value="1"/>
</dbReference>
<dbReference type="GO" id="GO:0008270">
    <property type="term" value="F:zinc ion binding"/>
    <property type="evidence" value="ECO:0007669"/>
    <property type="project" value="InterPro"/>
</dbReference>
<keyword evidence="2 5" id="KW-0479">Metal-binding</keyword>